<gene>
    <name evidence="1" type="ORF">XNOV1_A011226</name>
</gene>
<organism evidence="1 2">
    <name type="scientific">Xyrichtys novacula</name>
    <name type="common">Pearly razorfish</name>
    <name type="synonym">Hemipteronotus novacula</name>
    <dbReference type="NCBI Taxonomy" id="13765"/>
    <lineage>
        <taxon>Eukaryota</taxon>
        <taxon>Metazoa</taxon>
        <taxon>Chordata</taxon>
        <taxon>Craniata</taxon>
        <taxon>Vertebrata</taxon>
        <taxon>Euteleostomi</taxon>
        <taxon>Actinopterygii</taxon>
        <taxon>Neopterygii</taxon>
        <taxon>Teleostei</taxon>
        <taxon>Neoteleostei</taxon>
        <taxon>Acanthomorphata</taxon>
        <taxon>Eupercaria</taxon>
        <taxon>Labriformes</taxon>
        <taxon>Labridae</taxon>
        <taxon>Xyrichtys</taxon>
    </lineage>
</organism>
<reference evidence="1" key="1">
    <citation type="submission" date="2023-08" db="EMBL/GenBank/DDBJ databases">
        <authorList>
            <person name="Alioto T."/>
            <person name="Alioto T."/>
            <person name="Gomez Garrido J."/>
        </authorList>
    </citation>
    <scope>NUCLEOTIDE SEQUENCE</scope>
</reference>
<sequence>MSPASSRQQHAHQDKWFGSEGCCSLCNTPNATLQHILSGCEIALSQGCYRWRHNRVLRKLAEVLEGCRQRSKESPPAENHNHINFVTESWGKDVRPGKIPKPFSPDQEWDMRVDLDRQLHVPVEITTTSFRPDIVVGLTKAKSVLLIELKIPAEEGIEAAYERKKAKYSELAAECQEAGWKATIYPVEVGCRGYEGLSTTRLLRDVGVTGGNLKKATKELAEEA</sequence>
<dbReference type="AlphaFoldDB" id="A0AAV1FZZ0"/>
<evidence type="ECO:0000313" key="1">
    <source>
        <dbReference type="EMBL" id="CAJ1066394.1"/>
    </source>
</evidence>
<protein>
    <recommendedName>
        <fullName evidence="3">Reverse transcriptase</fullName>
    </recommendedName>
</protein>
<keyword evidence="2" id="KW-1185">Reference proteome</keyword>
<evidence type="ECO:0008006" key="3">
    <source>
        <dbReference type="Google" id="ProtNLM"/>
    </source>
</evidence>
<dbReference type="EMBL" id="OY660873">
    <property type="protein sequence ID" value="CAJ1066394.1"/>
    <property type="molecule type" value="Genomic_DNA"/>
</dbReference>
<evidence type="ECO:0000313" key="2">
    <source>
        <dbReference type="Proteomes" id="UP001178508"/>
    </source>
</evidence>
<proteinExistence type="predicted"/>
<dbReference type="Proteomes" id="UP001178508">
    <property type="component" value="Chromosome 10"/>
</dbReference>
<accession>A0AAV1FZZ0</accession>
<name>A0AAV1FZZ0_XYRNO</name>